<dbReference type="EMBL" id="QFQS01000004">
    <property type="protein sequence ID" value="PZQ96197.1"/>
    <property type="molecule type" value="Genomic_DNA"/>
</dbReference>
<dbReference type="Pfam" id="PF01381">
    <property type="entry name" value="HTH_3"/>
    <property type="match status" value="1"/>
</dbReference>
<dbReference type="GO" id="GO:0003677">
    <property type="term" value="F:DNA binding"/>
    <property type="evidence" value="ECO:0007669"/>
    <property type="project" value="InterPro"/>
</dbReference>
<protein>
    <recommendedName>
        <fullName evidence="1">HTH cro/C1-type domain-containing protein</fullName>
    </recommendedName>
</protein>
<dbReference type="SUPFAM" id="SSF47413">
    <property type="entry name" value="lambda repressor-like DNA-binding domains"/>
    <property type="match status" value="1"/>
</dbReference>
<sequence length="124" mass="13651">MSEMRLYKQLGKAIAKRREAIGLKQDEVAKAIGLARASLANIENGRQRILVHQLYLLVKALKLSSITDLAPHTWEFDHEEDVPPLVVTGGQGADSVTVLTDVQQATVHNIVRSAFGPLNRKGTR</sequence>
<organism evidence="2 3">
    <name type="scientific">Cereibacter sphaeroides</name>
    <name type="common">Rhodobacter sphaeroides</name>
    <dbReference type="NCBI Taxonomy" id="1063"/>
    <lineage>
        <taxon>Bacteria</taxon>
        <taxon>Pseudomonadati</taxon>
        <taxon>Pseudomonadota</taxon>
        <taxon>Alphaproteobacteria</taxon>
        <taxon>Rhodobacterales</taxon>
        <taxon>Paracoccaceae</taxon>
        <taxon>Cereibacter</taxon>
    </lineage>
</organism>
<dbReference type="CDD" id="cd00093">
    <property type="entry name" value="HTH_XRE"/>
    <property type="match status" value="1"/>
</dbReference>
<gene>
    <name evidence="2" type="ORF">DI533_17335</name>
</gene>
<dbReference type="SMART" id="SM00530">
    <property type="entry name" value="HTH_XRE"/>
    <property type="match status" value="1"/>
</dbReference>
<evidence type="ECO:0000313" key="2">
    <source>
        <dbReference type="EMBL" id="PZQ96197.1"/>
    </source>
</evidence>
<reference evidence="2 3" key="1">
    <citation type="submission" date="2017-08" db="EMBL/GenBank/DDBJ databases">
        <title>Infants hospitalized years apart are colonized by the same room-sourced microbial strains.</title>
        <authorList>
            <person name="Brooks B."/>
            <person name="Olm M.R."/>
            <person name="Firek B.A."/>
            <person name="Baker R."/>
            <person name="Thomas B.C."/>
            <person name="Morowitz M.J."/>
            <person name="Banfield J.F."/>
        </authorList>
    </citation>
    <scope>NUCLEOTIDE SEQUENCE [LARGE SCALE GENOMIC DNA]</scope>
    <source>
        <strain evidence="2">S2_003_000_R2_11</strain>
    </source>
</reference>
<feature type="domain" description="HTH cro/C1-type" evidence="1">
    <location>
        <begin position="14"/>
        <end position="69"/>
    </location>
</feature>
<comment type="caution">
    <text evidence="2">The sequence shown here is derived from an EMBL/GenBank/DDBJ whole genome shotgun (WGS) entry which is preliminary data.</text>
</comment>
<dbReference type="Proteomes" id="UP000248975">
    <property type="component" value="Unassembled WGS sequence"/>
</dbReference>
<dbReference type="InterPro" id="IPR010982">
    <property type="entry name" value="Lambda_DNA-bd_dom_sf"/>
</dbReference>
<name>A0A2W5TKF8_CERSP</name>
<evidence type="ECO:0000259" key="1">
    <source>
        <dbReference type="PROSITE" id="PS50943"/>
    </source>
</evidence>
<dbReference type="AlphaFoldDB" id="A0A2W5TKF8"/>
<evidence type="ECO:0000313" key="3">
    <source>
        <dbReference type="Proteomes" id="UP000248975"/>
    </source>
</evidence>
<dbReference type="Gene3D" id="1.10.260.40">
    <property type="entry name" value="lambda repressor-like DNA-binding domains"/>
    <property type="match status" value="1"/>
</dbReference>
<accession>A0A2W5TKF8</accession>
<dbReference type="PROSITE" id="PS50943">
    <property type="entry name" value="HTH_CROC1"/>
    <property type="match status" value="1"/>
</dbReference>
<dbReference type="InterPro" id="IPR001387">
    <property type="entry name" value="Cro/C1-type_HTH"/>
</dbReference>
<proteinExistence type="predicted"/>